<proteinExistence type="predicted"/>
<dbReference type="AlphaFoldDB" id="A0A831TW91"/>
<dbReference type="Pfam" id="PF11142">
    <property type="entry name" value="DUF2917"/>
    <property type="match status" value="1"/>
</dbReference>
<dbReference type="EMBL" id="DSOV01000002">
    <property type="protein sequence ID" value="HEN40846.1"/>
    <property type="molecule type" value="Genomic_DNA"/>
</dbReference>
<protein>
    <submittedName>
        <fullName evidence="1">DUF2917 domain-containing protein</fullName>
    </submittedName>
</protein>
<evidence type="ECO:0000313" key="1">
    <source>
        <dbReference type="EMBL" id="HEN40846.1"/>
    </source>
</evidence>
<gene>
    <name evidence="1" type="ORF">ENQ87_00500</name>
</gene>
<dbReference type="InterPro" id="IPR021317">
    <property type="entry name" value="DUF2917"/>
</dbReference>
<comment type="caution">
    <text evidence="1">The sequence shown here is derived from an EMBL/GenBank/DDBJ whole genome shotgun (WGS) entry which is preliminary data.</text>
</comment>
<sequence length="95" mass="10174">MEIRLPKNETVTIEGDPRGVAICCHEGVVWLTQAGDSRDYFLTAGEMVCFRQGGTAVLEGHEDARVSIARAEAPRVPRQAPAGAGIRLVLQGSGR</sequence>
<accession>A0A831TW91</accession>
<organism evidence="1">
    <name type="scientific">Geobacter metallireducens</name>
    <dbReference type="NCBI Taxonomy" id="28232"/>
    <lineage>
        <taxon>Bacteria</taxon>
        <taxon>Pseudomonadati</taxon>
        <taxon>Thermodesulfobacteriota</taxon>
        <taxon>Desulfuromonadia</taxon>
        <taxon>Geobacterales</taxon>
        <taxon>Geobacteraceae</taxon>
        <taxon>Geobacter</taxon>
    </lineage>
</organism>
<name>A0A831TW91_GEOME</name>
<reference evidence="1" key="1">
    <citation type="journal article" date="2020" name="mSystems">
        <title>Genome- and Community-Level Interaction Insights into Carbon Utilization and Element Cycling Functions of Hydrothermarchaeota in Hydrothermal Sediment.</title>
        <authorList>
            <person name="Zhou Z."/>
            <person name="Liu Y."/>
            <person name="Xu W."/>
            <person name="Pan J."/>
            <person name="Luo Z.H."/>
            <person name="Li M."/>
        </authorList>
    </citation>
    <scope>NUCLEOTIDE SEQUENCE [LARGE SCALE GENOMIC DNA]</scope>
    <source>
        <strain evidence="1">SpSt-349</strain>
    </source>
</reference>